<dbReference type="SUPFAM" id="SSF53756">
    <property type="entry name" value="UDP-Glycosyltransferase/glycogen phosphorylase"/>
    <property type="match status" value="1"/>
</dbReference>
<dbReference type="AlphaFoldDB" id="A0A5B1CF68"/>
<proteinExistence type="predicted"/>
<dbReference type="GO" id="GO:0016757">
    <property type="term" value="F:glycosyltransferase activity"/>
    <property type="evidence" value="ECO:0007669"/>
    <property type="project" value="TreeGrafter"/>
</dbReference>
<dbReference type="Pfam" id="PF13692">
    <property type="entry name" value="Glyco_trans_1_4"/>
    <property type="match status" value="1"/>
</dbReference>
<comment type="caution">
    <text evidence="1">The sequence shown here is derived from an EMBL/GenBank/DDBJ whole genome shotgun (WGS) entry which is preliminary data.</text>
</comment>
<sequence>MRRLLSDYDCVVFYSNPRYLSTVMAASLREAMGRLTVLRNHFKTAGASRLTEKIRLRWSKRFKNHLVYMPLEIDEMRASGFCNHNLAAWGNGLDSDRILEARAKWSSEKLYRWQVDRGLNSRPSLLAVGRHIAKNQYELLFELISAMEVDARPNLILIGSGPLTDQYRSCIEELELDDQVSLPGEIYDEEELAPYFLSADLLVHPGAIGLTAIHALNYGLPVVTHSSRTMQMPEFTSLKDGVNSFLFPANGGIEELRAAVERGLTVVANHSYDDRKQSRNEISKEVAANFSTEAMANRTLLMLDQLLAR</sequence>
<organism evidence="1 2">
    <name type="scientific">Rubripirellula obstinata</name>
    <dbReference type="NCBI Taxonomy" id="406547"/>
    <lineage>
        <taxon>Bacteria</taxon>
        <taxon>Pseudomonadati</taxon>
        <taxon>Planctomycetota</taxon>
        <taxon>Planctomycetia</taxon>
        <taxon>Pirellulales</taxon>
        <taxon>Pirellulaceae</taxon>
        <taxon>Rubripirellula</taxon>
    </lineage>
</organism>
<keyword evidence="1" id="KW-0808">Transferase</keyword>
<dbReference type="EMBL" id="VRLW01000001">
    <property type="protein sequence ID" value="KAA1259827.1"/>
    <property type="molecule type" value="Genomic_DNA"/>
</dbReference>
<protein>
    <submittedName>
        <fullName evidence="1">Glycosyl transferases group 1</fullName>
    </submittedName>
</protein>
<gene>
    <name evidence="1" type="ORF">LF1_23640</name>
</gene>
<dbReference type="Proteomes" id="UP000322699">
    <property type="component" value="Unassembled WGS sequence"/>
</dbReference>
<dbReference type="PANTHER" id="PTHR45947">
    <property type="entry name" value="SULFOQUINOVOSYL TRANSFERASE SQD2"/>
    <property type="match status" value="1"/>
</dbReference>
<name>A0A5B1CF68_9BACT</name>
<evidence type="ECO:0000313" key="1">
    <source>
        <dbReference type="EMBL" id="KAA1259827.1"/>
    </source>
</evidence>
<reference evidence="1 2" key="1">
    <citation type="submission" date="2019-08" db="EMBL/GenBank/DDBJ databases">
        <title>Deep-cultivation of Planctomycetes and their phenomic and genomic characterization uncovers novel biology.</title>
        <authorList>
            <person name="Wiegand S."/>
            <person name="Jogler M."/>
            <person name="Boedeker C."/>
            <person name="Pinto D."/>
            <person name="Vollmers J."/>
            <person name="Rivas-Marin E."/>
            <person name="Kohn T."/>
            <person name="Peeters S.H."/>
            <person name="Heuer A."/>
            <person name="Rast P."/>
            <person name="Oberbeckmann S."/>
            <person name="Bunk B."/>
            <person name="Jeske O."/>
            <person name="Meyerdierks A."/>
            <person name="Storesund J.E."/>
            <person name="Kallscheuer N."/>
            <person name="Luecker S."/>
            <person name="Lage O.M."/>
            <person name="Pohl T."/>
            <person name="Merkel B.J."/>
            <person name="Hornburger P."/>
            <person name="Mueller R.-W."/>
            <person name="Bruemmer F."/>
            <person name="Labrenz M."/>
            <person name="Spormann A.M."/>
            <person name="Op Den Camp H."/>
            <person name="Overmann J."/>
            <person name="Amann R."/>
            <person name="Jetten M.S.M."/>
            <person name="Mascher T."/>
            <person name="Medema M.H."/>
            <person name="Devos D.P."/>
            <person name="Kaster A.-K."/>
            <person name="Ovreas L."/>
            <person name="Rohde M."/>
            <person name="Galperin M.Y."/>
            <person name="Jogler C."/>
        </authorList>
    </citation>
    <scope>NUCLEOTIDE SEQUENCE [LARGE SCALE GENOMIC DNA]</scope>
    <source>
        <strain evidence="1 2">LF1</strain>
    </source>
</reference>
<evidence type="ECO:0000313" key="2">
    <source>
        <dbReference type="Proteomes" id="UP000322699"/>
    </source>
</evidence>
<dbReference type="InterPro" id="IPR050194">
    <property type="entry name" value="Glycosyltransferase_grp1"/>
</dbReference>
<accession>A0A5B1CF68</accession>
<keyword evidence="2" id="KW-1185">Reference proteome</keyword>
<dbReference type="PANTHER" id="PTHR45947:SF3">
    <property type="entry name" value="SULFOQUINOVOSYL TRANSFERASE SQD2"/>
    <property type="match status" value="1"/>
</dbReference>
<dbReference type="Gene3D" id="3.40.50.2000">
    <property type="entry name" value="Glycogen Phosphorylase B"/>
    <property type="match status" value="2"/>
</dbReference>